<dbReference type="Proteomes" id="UP001321543">
    <property type="component" value="Chromosome"/>
</dbReference>
<name>A0ABM8FSU8_9MICO</name>
<accession>A0ABM8FSU8</accession>
<evidence type="ECO:0008006" key="5">
    <source>
        <dbReference type="Google" id="ProtNLM"/>
    </source>
</evidence>
<dbReference type="EMBL" id="AP027728">
    <property type="protein sequence ID" value="BDZ38747.1"/>
    <property type="molecule type" value="Genomic_DNA"/>
</dbReference>
<evidence type="ECO:0000256" key="1">
    <source>
        <dbReference type="SAM" id="MobiDB-lite"/>
    </source>
</evidence>
<keyword evidence="2" id="KW-0472">Membrane</keyword>
<dbReference type="RefSeq" id="WP_286302612.1">
    <property type="nucleotide sequence ID" value="NZ_AP027728.1"/>
</dbReference>
<gene>
    <name evidence="3" type="ORF">GCM10025863_13610</name>
</gene>
<feature type="transmembrane region" description="Helical" evidence="2">
    <location>
        <begin position="40"/>
        <end position="68"/>
    </location>
</feature>
<keyword evidence="2" id="KW-1133">Transmembrane helix</keyword>
<sequence>MSGQTWTPAPKKGVIPLHPMTFGTILSRAFAALRHNPKVLFGFAVIVEFVVTVVTTGVMLLVGWFVVGRIASVPVASPDYWPVFIGSVALGALAAVVMALAAIAFTSVVQGLVAADVSYAALSQRAPLRVLWRRVKPAFWRLFSYSLLQGVAVLLWIALVFGAIVGILAALGPDSAGTIALTVGVGLLLALGSVPLYVWLTTKLLVVPAVLMLEGASLRSALVRSWRLIRGRFWPAFGVMFLIGLIMNIAMQVVALPASIVSGLISGVLVPTGADEPTQVIAIITANVLPQVLVLAVQAIAIVVQGTGATLIYIDSRMRYEGLDQTLIRHVELAAQGTPDEQLDDPFVVDPARAVAKNPPPVQTPTPPPYPAQYPGQYPYPAPYPGQYPAPYPAQYPAQGGYQAPGYSGYPAQPATQQPGYPPPPASAPPAAAPAAAPPAAEPAEPVEPDSPASANPWTPPGDSA</sequence>
<feature type="compositionally biased region" description="Pro residues" evidence="1">
    <location>
        <begin position="420"/>
        <end position="441"/>
    </location>
</feature>
<proteinExistence type="predicted"/>
<feature type="compositionally biased region" description="Low complexity" evidence="1">
    <location>
        <begin position="404"/>
        <end position="419"/>
    </location>
</feature>
<feature type="region of interest" description="Disordered" evidence="1">
    <location>
        <begin position="404"/>
        <end position="465"/>
    </location>
</feature>
<feature type="transmembrane region" description="Helical" evidence="2">
    <location>
        <begin position="147"/>
        <end position="171"/>
    </location>
</feature>
<feature type="region of interest" description="Disordered" evidence="1">
    <location>
        <begin position="353"/>
        <end position="378"/>
    </location>
</feature>
<evidence type="ECO:0000313" key="3">
    <source>
        <dbReference type="EMBL" id="BDZ38747.1"/>
    </source>
</evidence>
<feature type="compositionally biased region" description="Low complexity" evidence="1">
    <location>
        <begin position="442"/>
        <end position="455"/>
    </location>
</feature>
<evidence type="ECO:0000256" key="2">
    <source>
        <dbReference type="SAM" id="Phobius"/>
    </source>
</evidence>
<feature type="transmembrane region" description="Helical" evidence="2">
    <location>
        <begin position="234"/>
        <end position="260"/>
    </location>
</feature>
<feature type="compositionally biased region" description="Pro residues" evidence="1">
    <location>
        <begin position="358"/>
        <end position="378"/>
    </location>
</feature>
<feature type="transmembrane region" description="Helical" evidence="2">
    <location>
        <begin position="80"/>
        <end position="105"/>
    </location>
</feature>
<keyword evidence="4" id="KW-1185">Reference proteome</keyword>
<evidence type="ECO:0000313" key="4">
    <source>
        <dbReference type="Proteomes" id="UP001321543"/>
    </source>
</evidence>
<feature type="transmembrane region" description="Helical" evidence="2">
    <location>
        <begin position="178"/>
        <end position="198"/>
    </location>
</feature>
<protein>
    <recommendedName>
        <fullName evidence="5">Glycerophosphoryl diester phosphodiesterase membrane domain-containing protein</fullName>
    </recommendedName>
</protein>
<organism evidence="3 4">
    <name type="scientific">Microbacterium suwonense</name>
    <dbReference type="NCBI Taxonomy" id="683047"/>
    <lineage>
        <taxon>Bacteria</taxon>
        <taxon>Bacillati</taxon>
        <taxon>Actinomycetota</taxon>
        <taxon>Actinomycetes</taxon>
        <taxon>Micrococcales</taxon>
        <taxon>Microbacteriaceae</taxon>
        <taxon>Microbacterium</taxon>
    </lineage>
</organism>
<keyword evidence="2" id="KW-0812">Transmembrane</keyword>
<feature type="transmembrane region" description="Helical" evidence="2">
    <location>
        <begin position="280"/>
        <end position="313"/>
    </location>
</feature>
<reference evidence="4" key="1">
    <citation type="journal article" date="2019" name="Int. J. Syst. Evol. Microbiol.">
        <title>The Global Catalogue of Microorganisms (GCM) 10K type strain sequencing project: providing services to taxonomists for standard genome sequencing and annotation.</title>
        <authorList>
            <consortium name="The Broad Institute Genomics Platform"/>
            <consortium name="The Broad Institute Genome Sequencing Center for Infectious Disease"/>
            <person name="Wu L."/>
            <person name="Ma J."/>
        </authorList>
    </citation>
    <scope>NUCLEOTIDE SEQUENCE [LARGE SCALE GENOMIC DNA]</scope>
    <source>
        <strain evidence="4">NBRC 106310</strain>
    </source>
</reference>